<keyword evidence="3" id="KW-1185">Reference proteome</keyword>
<proteinExistence type="predicted"/>
<evidence type="ECO:0000313" key="3">
    <source>
        <dbReference type="Proteomes" id="UP001066276"/>
    </source>
</evidence>
<dbReference type="AlphaFoldDB" id="A0AAV7VJQ9"/>
<evidence type="ECO:0000313" key="2">
    <source>
        <dbReference type="EMBL" id="KAJ1200785.1"/>
    </source>
</evidence>
<reference evidence="2" key="1">
    <citation type="journal article" date="2022" name="bioRxiv">
        <title>Sequencing and chromosome-scale assembly of the giantPleurodeles waltlgenome.</title>
        <authorList>
            <person name="Brown T."/>
            <person name="Elewa A."/>
            <person name="Iarovenko S."/>
            <person name="Subramanian E."/>
            <person name="Araus A.J."/>
            <person name="Petzold A."/>
            <person name="Susuki M."/>
            <person name="Suzuki K.-i.T."/>
            <person name="Hayashi T."/>
            <person name="Toyoda A."/>
            <person name="Oliveira C."/>
            <person name="Osipova E."/>
            <person name="Leigh N.D."/>
            <person name="Simon A."/>
            <person name="Yun M.H."/>
        </authorList>
    </citation>
    <scope>NUCLEOTIDE SEQUENCE</scope>
    <source>
        <strain evidence="2">20211129_DDA</strain>
        <tissue evidence="2">Liver</tissue>
    </source>
</reference>
<comment type="caution">
    <text evidence="2">The sequence shown here is derived from an EMBL/GenBank/DDBJ whole genome shotgun (WGS) entry which is preliminary data.</text>
</comment>
<accession>A0AAV7VJQ9</accession>
<organism evidence="2 3">
    <name type="scientific">Pleurodeles waltl</name>
    <name type="common">Iberian ribbed newt</name>
    <dbReference type="NCBI Taxonomy" id="8319"/>
    <lineage>
        <taxon>Eukaryota</taxon>
        <taxon>Metazoa</taxon>
        <taxon>Chordata</taxon>
        <taxon>Craniata</taxon>
        <taxon>Vertebrata</taxon>
        <taxon>Euteleostomi</taxon>
        <taxon>Amphibia</taxon>
        <taxon>Batrachia</taxon>
        <taxon>Caudata</taxon>
        <taxon>Salamandroidea</taxon>
        <taxon>Salamandridae</taxon>
        <taxon>Pleurodelinae</taxon>
        <taxon>Pleurodeles</taxon>
    </lineage>
</organism>
<sequence length="184" mass="20566">MGPTCPLLMMATNHTKTPKNISIRDMLQKSDLTSRSQVGESLPSVPTPETSVDTQTLATKEDIHLLLVKCCKDINVLRQDFTHTLSDLDVSARQLDSHLKSVETSFNDQALENVNWTTSIGKLEKNYDLIQDKLDDLENRCKRNNVHIRNAAVSSSYLEAHIQDLFPHLLGPDCDQPGAFGLHT</sequence>
<dbReference type="EMBL" id="JANPWB010000003">
    <property type="protein sequence ID" value="KAJ1200785.1"/>
    <property type="molecule type" value="Genomic_DNA"/>
</dbReference>
<evidence type="ECO:0000256" key="1">
    <source>
        <dbReference type="SAM" id="MobiDB-lite"/>
    </source>
</evidence>
<gene>
    <name evidence="2" type="ORF">NDU88_004606</name>
</gene>
<protein>
    <submittedName>
        <fullName evidence="2">Uncharacterized protein</fullName>
    </submittedName>
</protein>
<name>A0AAV7VJQ9_PLEWA</name>
<feature type="region of interest" description="Disordered" evidence="1">
    <location>
        <begin position="32"/>
        <end position="53"/>
    </location>
</feature>
<dbReference type="Proteomes" id="UP001066276">
    <property type="component" value="Chromosome 2_1"/>
</dbReference>